<proteinExistence type="predicted"/>
<name>A0A4Q9L1P4_9MICR</name>
<keyword evidence="1" id="KW-0812">Transmembrane</keyword>
<organism evidence="2 3">
    <name type="scientific">Hamiltosporidium tvaerminnensis</name>
    <dbReference type="NCBI Taxonomy" id="1176355"/>
    <lineage>
        <taxon>Eukaryota</taxon>
        <taxon>Fungi</taxon>
        <taxon>Fungi incertae sedis</taxon>
        <taxon>Microsporidia</taxon>
        <taxon>Dubosqiidae</taxon>
        <taxon>Hamiltosporidium</taxon>
    </lineage>
</organism>
<evidence type="ECO:0000256" key="1">
    <source>
        <dbReference type="SAM" id="Phobius"/>
    </source>
</evidence>
<keyword evidence="1" id="KW-0472">Membrane</keyword>
<protein>
    <recommendedName>
        <fullName evidence="4">Leucine-rich repeat-containing protein</fullName>
    </recommendedName>
</protein>
<dbReference type="VEuPathDB" id="MicrosporidiaDB:CWI37_0745p0010"/>
<evidence type="ECO:0000313" key="3">
    <source>
        <dbReference type="Proteomes" id="UP000292362"/>
    </source>
</evidence>
<evidence type="ECO:0000313" key="2">
    <source>
        <dbReference type="EMBL" id="TBU01309.1"/>
    </source>
</evidence>
<sequence length="828" mass="97777">MYISICFRRICSLNHEENIEMRCLRKIIWMIAYSRWIALLYFFGFLKAVNCTSRSNNGRIKFALIDMNWRNAISKQDLAAVEYWMSRSNSMEKFCFCYGKHFFQENKIYPAFFICTRGLSFLNHEPLHIFEVNYVDDWKIKFRILDDYLVQKSRKPFLFKGPLSVSYQLFNIFVTYLSFDSTISAHNLSYELFYKFLKLLDLLDPISSVFLNKFYSNLYKNGLMKASSFDIINDVKNYRLRYFCEKRRKRPFMYFFGVLNNYLGACLIPDISTLSVFKKRNQHIDQCFRYTEEVRRLVLKISVTSLELLICSLRINVHIFDWLLFVTKIAGYYIDDTEYSFNPIKFHNICGFVNFDGPIKTQNTLKVVSSDFFLNLSDVNQRRITYLRFVNVDICFDLIKPLLNRSRITFLEISYCNIAAGSKITDLSEIILRLNVLKLRDFKLRPDDIYLILHSKIKVLILSNCTLNDGSVFPFNLNKRYVYEIAKNLRMLDISSSKLPMLFVQFLCFSSNLENMNISCFEFLPEDSFSSLKYSYKKFDCLEINHYIPNDSLKCLLMKVSANSLSLCFSNAFNEVIYFFRAVALINSVKYLDLSDNILPSYFLNLVDYFKNLKRLKLSSSLPLHMNYINDLRIFNSLTDLDLSRNNITTHNYTFIPRFINLKSLNLMNTIIEKGLFRYILSNNLTNSLISLDISNVVLRFCDFKRILYCKKLKIFHFKISSNRPLSYYCDILSLTMAKNNLSILTVELETNINFDDILSLADFHNLLQVKITCNKFIDVREEDLIKFNFENPEFRFELVLKDYNLDINTVGILMEIFNNYSCSFVSL</sequence>
<comment type="caution">
    <text evidence="2">The sequence shown here is derived from an EMBL/GenBank/DDBJ whole genome shotgun (WGS) entry which is preliminary data.</text>
</comment>
<dbReference type="InterPro" id="IPR032675">
    <property type="entry name" value="LRR_dom_sf"/>
</dbReference>
<accession>A0A4Q9L1P4</accession>
<dbReference type="EMBL" id="PITJ01000745">
    <property type="protein sequence ID" value="TBU01309.1"/>
    <property type="molecule type" value="Genomic_DNA"/>
</dbReference>
<keyword evidence="1" id="KW-1133">Transmembrane helix</keyword>
<feature type="transmembrane region" description="Helical" evidence="1">
    <location>
        <begin position="27"/>
        <end position="46"/>
    </location>
</feature>
<reference evidence="2 3" key="1">
    <citation type="submission" date="2017-12" db="EMBL/GenBank/DDBJ databases">
        <authorList>
            <person name="Pombert J.-F."/>
            <person name="Haag K.L."/>
            <person name="Ebert D."/>
        </authorList>
    </citation>
    <scope>NUCLEOTIDE SEQUENCE [LARGE SCALE GENOMIC DNA]</scope>
    <source>
        <strain evidence="2">FI-OER-3-3</strain>
    </source>
</reference>
<dbReference type="SUPFAM" id="SSF52047">
    <property type="entry name" value="RNI-like"/>
    <property type="match status" value="2"/>
</dbReference>
<evidence type="ECO:0008006" key="4">
    <source>
        <dbReference type="Google" id="ProtNLM"/>
    </source>
</evidence>
<dbReference type="Gene3D" id="3.80.10.10">
    <property type="entry name" value="Ribonuclease Inhibitor"/>
    <property type="match status" value="1"/>
</dbReference>
<dbReference type="Proteomes" id="UP000292362">
    <property type="component" value="Unassembled WGS sequence"/>
</dbReference>
<dbReference type="AlphaFoldDB" id="A0A4Q9L1P4"/>
<gene>
    <name evidence="2" type="ORF">CWI37_0745p0010</name>
</gene>